<protein>
    <recommendedName>
        <fullName evidence="2">DUF7619 domain-containing protein</fullName>
    </recommendedName>
</protein>
<evidence type="ECO:0000313" key="4">
    <source>
        <dbReference type="Proteomes" id="UP001416858"/>
    </source>
</evidence>
<dbReference type="Gene3D" id="2.60.40.10">
    <property type="entry name" value="Immunoglobulins"/>
    <property type="match status" value="1"/>
</dbReference>
<comment type="caution">
    <text evidence="3">The sequence shown here is derived from an EMBL/GenBank/DDBJ whole genome shotgun (WGS) entry which is preliminary data.</text>
</comment>
<dbReference type="Pfam" id="PF00404">
    <property type="entry name" value="Dockerin_1"/>
    <property type="match status" value="1"/>
</dbReference>
<sequence>MRSFCKKTFAKRRQRRLHVERLEHRTLLAAFIWNTDQSGSWHDPSNWSGGVGVPGVNDTVTIDRGDANPVITITSDIRIESLQTSESIILSAGMHVDGHAQFLAGAVQWTSGWLRTDNVSIESDASLQISGAETKQFSGTLINRGSVFQHSALHFPLNNTTLDNGPLGMWQMDGPFMSDTSRSIVFSNEGTIEKVGENTTAFLDAHRLDHRDGSQLVVHEGTLALGRSGTSTNPSTGVNITVAENAKVVLQPVQAYWSGRFSGDGDGRIEFADGLIHARDEGVTLDFSEDVFHWIGGDTYGSWTNLGSITIDEPTEKRPFGGLQNHGRVTMLSGSQFNSSSAGISNASDGVWEMMGTAQLGGQTFHDAVFYNEGLLLKTGAGTAGIVDGGVSIVHLGGTIQIDAGDVVAAHHSSYLSEGGVFSVADGSTLRMQGSWKTTGRYAGDGGGKVVMEARLQSSSRDMVLDFPADFFYWSTTDQAQSSGWIINEGHVTFENPQESIQIIATLVNEGTILQTSGTQLQLRNFSTTINRGNWEIQDDTVLDFHQFDGLAASFFNFGSLTKTGDAQSRFVSAGNQSRFHNNGLVEIQGGDLRLQGDIVANVDANQGRLFGGRWIVQSDASLDIVDRDGQTIPLSTNEAAVSLEGAAASFPAIRTVQRNGGRLVLRNGESLRADADFINGMPRSSAAILHRGATLNIRTVGIAVDPSSGLLITHTRNERVNGEPVFRVLNDRSQPAGDVIIQPGGAVDRAGIDITTQPMAIGNTTVPAGTLLFIHSDLETPTVFAIEIASGQVLATVEIPGLPSGQRGIAEHPGRGTLFLLGGDSQIREIASASGQIQNEFSARPTGSTLSAVTWGGIEVDADTGNLWVVGDSGRVHVLSATGELVYEIEIQFAAGATIGLSDITHDDETGQTWVSTESGELFLLGVPAVGTFGSLELSSDVDVIVAGDFTNTGWLDLAVGGRPHADRFSEIIIDGNATLGGTLQLRFDQPFVSEATDPYPVLQYAGRDAGAFDDVYAGGFEVVSETTRVVAFADRAPVIDLVATAVDGPTVAVANGQATLTYQVVNLGNDVATGPWYDEVRLIASEASNGEDDIDPVVYQELIVGGGNVAEGITIAPGQSHSFSLTVDVPGVLPGSYRWIVDPNRRGDLIEVGGRGNNSGTSESVVRLEVPELRNDGTPIAATFPREDHPLWYQIVVPAEAEVDVMLTIPAAGMTVTELYAAPDYIPNRVNFVARHQQSGQKDSLMTLTGGEQDQVWYIAALPGSFDSAAAEFELVANVLPLRINNVAPSNVGHSGEATLQIRGARLSKNLTYQLIDADGNRRTAVRTHAIDRTSATATFELGGLHPGDYAVVASDGNVDLFTLANAVTVEPTKPDRLITQVRGSTRVRSGRTLSYEVHVTNESNVDVPMPFITARVDGGGELQVAYDSVHSAEELFLFPGNVIPGASVIPAGGFVSLPIYYQAPLDEGEFTITAWVNSVNDTDFASTPLDWDRVANGLRPDGNSEASWNAFVARERARYGETFADFYAFLSAQANDLDAKGFIRSVFVNGQWQFDLPASDPANNAIRGIFDESDSLAEQFALAIGNNPRGQGEETGGGDSRQDVYAVVVGNPDKTLPGAELDAESWSSFFSKTLNLDTGNTAENDIIVQTRGTTADEFLSNIEATKAKADEDDLLVVIYAGHSECRLNKQGNSIVGGDILLSKGTRLSGSQLDSALAGKTKTIALFDSCRSGAVASEITSANITTIAGADASRNVQDEASLSRHLVPLLVKNPSGNLLTSLETASDQMFAAGIRYASPEQQKMLMKVNQLLRPNGIASDPNKTPAQVRQEFNDLFLSSPIDLDGDGKYDYFAFDTDLDGRSDTTVPDVNGNGELDRGDYPRSEKKFEDLEPAQQASFDEFERLREFESLKRNLGSAAFPELDTSETSISFDNVDPKKGGGGGEEGGEDGGDGGKDKDSLTNQTSEEQKDRGPGDKIRGERGRSFDPNEKVGPAGAGSRGFLADARNMNFQIFFENDPERGSLPAQEVFVTEVLDEDLDLSTFALGDMVVGDRVFKVPEGRSYWTTTEPIVVDGYPIDLSIEAELDFITRTVSWTFASLDPATGVLTNLFEAGFLPLNDETGRGEGHVSYRVSGYSGDATGTQYSGAAEIVFDVNEPIITNSTLNAIDRDAPVSSVANLPEKSLTRFEVSWSGDDGDGAGVVGYDIYVSTDGSEPSLWMSGTTTTSAIFHGNIGSTYSFYSMAMDAVRRREPLGAMPDATTLVAGGPWTNPLDRFDVDDRDGVTALDALLVINELSRRSVIDVDGRLPNSRSIELPPSYYDVNADGFATPLDALQVINQLGRIAPSSATQHDGEWASQLEVELQPETLPTAFDFHPSAQRFRSEIVFNELDRFGGDQQHRSRIHPFAVSENSPPKQVEANDDWFTQLGRPDAISVDLSAELDLLESITFDDSHLNR</sequence>
<dbReference type="InterPro" id="IPR013783">
    <property type="entry name" value="Ig-like_fold"/>
</dbReference>
<dbReference type="SUPFAM" id="SSF101898">
    <property type="entry name" value="NHL repeat"/>
    <property type="match status" value="1"/>
</dbReference>
<evidence type="ECO:0000256" key="1">
    <source>
        <dbReference type="SAM" id="MobiDB-lite"/>
    </source>
</evidence>
<feature type="region of interest" description="Disordered" evidence="1">
    <location>
        <begin position="1923"/>
        <end position="2000"/>
    </location>
</feature>
<gene>
    <name evidence="3" type="ORF">Rcae01_05806</name>
</gene>
<feature type="domain" description="DUF7619" evidence="2">
    <location>
        <begin position="2107"/>
        <end position="2166"/>
    </location>
</feature>
<dbReference type="Pfam" id="PF24595">
    <property type="entry name" value="DUF7619"/>
    <property type="match status" value="1"/>
</dbReference>
<dbReference type="Proteomes" id="UP001416858">
    <property type="component" value="Unassembled WGS sequence"/>
</dbReference>
<accession>A0ABP9VYU2</accession>
<dbReference type="InterPro" id="IPR002105">
    <property type="entry name" value="Dockerin_1_rpt"/>
</dbReference>
<organism evidence="3 4">
    <name type="scientific">Novipirellula caenicola</name>
    <dbReference type="NCBI Taxonomy" id="1536901"/>
    <lineage>
        <taxon>Bacteria</taxon>
        <taxon>Pseudomonadati</taxon>
        <taxon>Planctomycetota</taxon>
        <taxon>Planctomycetia</taxon>
        <taxon>Pirellulales</taxon>
        <taxon>Pirellulaceae</taxon>
        <taxon>Novipirellula</taxon>
    </lineage>
</organism>
<feature type="compositionally biased region" description="Basic and acidic residues" evidence="1">
    <location>
        <begin position="1876"/>
        <end position="1891"/>
    </location>
</feature>
<dbReference type="Gene3D" id="3.40.50.1460">
    <property type="match status" value="1"/>
</dbReference>
<evidence type="ECO:0000313" key="3">
    <source>
        <dbReference type="EMBL" id="GAA5510298.1"/>
    </source>
</evidence>
<feature type="region of interest" description="Disordered" evidence="1">
    <location>
        <begin position="1862"/>
        <end position="1896"/>
    </location>
</feature>
<feature type="compositionally biased region" description="Basic and acidic residues" evidence="1">
    <location>
        <begin position="1968"/>
        <end position="1991"/>
    </location>
</feature>
<reference evidence="3 4" key="1">
    <citation type="submission" date="2024-02" db="EMBL/GenBank/DDBJ databases">
        <title>Rhodopirellula caenicola NBRC 110016.</title>
        <authorList>
            <person name="Ichikawa N."/>
            <person name="Katano-Makiyama Y."/>
            <person name="Hidaka K."/>
        </authorList>
    </citation>
    <scope>NUCLEOTIDE SEQUENCE [LARGE SCALE GENOMIC DNA]</scope>
    <source>
        <strain evidence="3 4">NBRC 110016</strain>
    </source>
</reference>
<name>A0ABP9VYU2_9BACT</name>
<evidence type="ECO:0000259" key="2">
    <source>
        <dbReference type="Pfam" id="PF24595"/>
    </source>
</evidence>
<dbReference type="RefSeq" id="WP_345688096.1">
    <property type="nucleotide sequence ID" value="NZ_BAABRO010000021.1"/>
</dbReference>
<dbReference type="EMBL" id="BAABRO010000021">
    <property type="protein sequence ID" value="GAA5510298.1"/>
    <property type="molecule type" value="Genomic_DNA"/>
</dbReference>
<proteinExistence type="predicted"/>
<dbReference type="InterPro" id="IPR055353">
    <property type="entry name" value="DUF7619"/>
</dbReference>
<keyword evidence="4" id="KW-1185">Reference proteome</keyword>